<gene>
    <name evidence="2" type="ORF">DI623_13710</name>
</gene>
<dbReference type="AlphaFoldDB" id="A0A2W5A021"/>
<organism evidence="2 3">
    <name type="scientific">Sphingomonas sanxanigenens</name>
    <dbReference type="NCBI Taxonomy" id="397260"/>
    <lineage>
        <taxon>Bacteria</taxon>
        <taxon>Pseudomonadati</taxon>
        <taxon>Pseudomonadota</taxon>
        <taxon>Alphaproteobacteria</taxon>
        <taxon>Sphingomonadales</taxon>
        <taxon>Sphingomonadaceae</taxon>
        <taxon>Sphingomonas</taxon>
    </lineage>
</organism>
<feature type="compositionally biased region" description="Basic and acidic residues" evidence="1">
    <location>
        <begin position="95"/>
        <end position="105"/>
    </location>
</feature>
<dbReference type="Proteomes" id="UP000249066">
    <property type="component" value="Unassembled WGS sequence"/>
</dbReference>
<name>A0A2W5A021_9SPHN</name>
<dbReference type="EMBL" id="QFNN01000109">
    <property type="protein sequence ID" value="PZO87914.1"/>
    <property type="molecule type" value="Genomic_DNA"/>
</dbReference>
<evidence type="ECO:0000313" key="2">
    <source>
        <dbReference type="EMBL" id="PZO87914.1"/>
    </source>
</evidence>
<comment type="caution">
    <text evidence="2">The sequence shown here is derived from an EMBL/GenBank/DDBJ whole genome shotgun (WGS) entry which is preliminary data.</text>
</comment>
<protein>
    <submittedName>
        <fullName evidence="2">Uncharacterized protein</fullName>
    </submittedName>
</protein>
<proteinExistence type="predicted"/>
<feature type="region of interest" description="Disordered" evidence="1">
    <location>
        <begin position="72"/>
        <end position="160"/>
    </location>
</feature>
<accession>A0A2W5A021</accession>
<evidence type="ECO:0000313" key="3">
    <source>
        <dbReference type="Proteomes" id="UP000249066"/>
    </source>
</evidence>
<sequence length="235" mass="25676">MTRGFGVRPSARQIERQRQANEACRRARAEYGVAWKPQVTCMARSCSAPIGRGMLFCKPHWLSLPVDIRRPAQQPAEEVKASPPPPPNFASPAGEKIRSGKDDVKAIGPDGPSQRKPVGAAVPSSPDRAEKPVATRTETSMPKPPQASAATSALSCPPRAEVAPLPKKPVMGWVERQMAEVAAAKAYLERRGFAVTRADRDAQIARWFLSGWRWPLTNSELIEAARRARAQEARA</sequence>
<evidence type="ECO:0000256" key="1">
    <source>
        <dbReference type="SAM" id="MobiDB-lite"/>
    </source>
</evidence>
<reference evidence="2 3" key="1">
    <citation type="submission" date="2017-08" db="EMBL/GenBank/DDBJ databases">
        <title>Infants hospitalized years apart are colonized by the same room-sourced microbial strains.</title>
        <authorList>
            <person name="Brooks B."/>
            <person name="Olm M.R."/>
            <person name="Firek B.A."/>
            <person name="Baker R."/>
            <person name="Thomas B.C."/>
            <person name="Morowitz M.J."/>
            <person name="Banfield J.F."/>
        </authorList>
    </citation>
    <scope>NUCLEOTIDE SEQUENCE [LARGE SCALE GENOMIC DNA]</scope>
    <source>
        <strain evidence="2">S2_018_000_R2_101</strain>
    </source>
</reference>